<dbReference type="Pfam" id="PF02353">
    <property type="entry name" value="CMAS"/>
    <property type="match status" value="1"/>
</dbReference>
<evidence type="ECO:0000256" key="3">
    <source>
        <dbReference type="ARBA" id="ARBA00022691"/>
    </source>
</evidence>
<protein>
    <recommendedName>
        <fullName evidence="6">Coclaurine N-methyltransferase</fullName>
    </recommendedName>
</protein>
<accession>A0A7J6E100</accession>
<comment type="caution">
    <text evidence="4">The sequence shown here is derived from an EMBL/GenBank/DDBJ whole genome shotgun (WGS) entry which is preliminary data.</text>
</comment>
<keyword evidence="3" id="KW-0949">S-adenosyl-L-methionine</keyword>
<proteinExistence type="inferred from homology"/>
<dbReference type="Proteomes" id="UP000525078">
    <property type="component" value="Unassembled WGS sequence"/>
</dbReference>
<dbReference type="AlphaFoldDB" id="A0A7J6E100"/>
<gene>
    <name evidence="4" type="ORF">F8388_022744</name>
</gene>
<keyword evidence="2" id="KW-0489">Methyltransferase</keyword>
<keyword evidence="2" id="KW-0808">Transferase</keyword>
<dbReference type="GO" id="GO:0008168">
    <property type="term" value="F:methyltransferase activity"/>
    <property type="evidence" value="ECO:0007669"/>
    <property type="project" value="UniProtKB-KW"/>
</dbReference>
<evidence type="ECO:0008006" key="6">
    <source>
        <dbReference type="Google" id="ProtNLM"/>
    </source>
</evidence>
<evidence type="ECO:0000256" key="1">
    <source>
        <dbReference type="ARBA" id="ARBA00010815"/>
    </source>
</evidence>
<dbReference type="SUPFAM" id="SSF53335">
    <property type="entry name" value="S-adenosyl-L-methionine-dependent methyltransferases"/>
    <property type="match status" value="1"/>
</dbReference>
<organism evidence="4 5">
    <name type="scientific">Cannabis sativa</name>
    <name type="common">Hemp</name>
    <name type="synonym">Marijuana</name>
    <dbReference type="NCBI Taxonomy" id="3483"/>
    <lineage>
        <taxon>Eukaryota</taxon>
        <taxon>Viridiplantae</taxon>
        <taxon>Streptophyta</taxon>
        <taxon>Embryophyta</taxon>
        <taxon>Tracheophyta</taxon>
        <taxon>Spermatophyta</taxon>
        <taxon>Magnoliopsida</taxon>
        <taxon>eudicotyledons</taxon>
        <taxon>Gunneridae</taxon>
        <taxon>Pentapetalae</taxon>
        <taxon>rosids</taxon>
        <taxon>fabids</taxon>
        <taxon>Rosales</taxon>
        <taxon>Cannabaceae</taxon>
        <taxon>Cannabis</taxon>
    </lineage>
</organism>
<reference evidence="4 5" key="1">
    <citation type="journal article" date="2020" name="bioRxiv">
        <title>Sequence and annotation of 42 cannabis genomes reveals extensive copy number variation in cannabinoid synthesis and pathogen resistance genes.</title>
        <authorList>
            <person name="Mckernan K.J."/>
            <person name="Helbert Y."/>
            <person name="Kane L.T."/>
            <person name="Ebling H."/>
            <person name="Zhang L."/>
            <person name="Liu B."/>
            <person name="Eaton Z."/>
            <person name="Mclaughlin S."/>
            <person name="Kingan S."/>
            <person name="Baybayan P."/>
            <person name="Concepcion G."/>
            <person name="Jordan M."/>
            <person name="Riva A."/>
            <person name="Barbazuk W."/>
            <person name="Harkins T."/>
        </authorList>
    </citation>
    <scope>NUCLEOTIDE SEQUENCE [LARGE SCALE GENOMIC DNA]</scope>
    <source>
        <strain evidence="5">cv. Jamaican Lion 4</strain>
        <tissue evidence="4">Leaf</tissue>
    </source>
</reference>
<evidence type="ECO:0000313" key="4">
    <source>
        <dbReference type="EMBL" id="KAF4351369.1"/>
    </source>
</evidence>
<name>A0A7J6E100_CANSA</name>
<dbReference type="PANTHER" id="PTHR43832:SF1">
    <property type="entry name" value="S-ADENOSYL-L-METHIONINE-DEPENDENT METHYLTRANSFERASES SUPERFAMILY PROTEIN"/>
    <property type="match status" value="1"/>
</dbReference>
<evidence type="ECO:0000256" key="2">
    <source>
        <dbReference type="ARBA" id="ARBA00022603"/>
    </source>
</evidence>
<dbReference type="PANTHER" id="PTHR43832">
    <property type="match status" value="1"/>
</dbReference>
<dbReference type="GO" id="GO:0032259">
    <property type="term" value="P:methylation"/>
    <property type="evidence" value="ECO:0007669"/>
    <property type="project" value="UniProtKB-KW"/>
</dbReference>
<dbReference type="CDD" id="cd02440">
    <property type="entry name" value="AdoMet_MTases"/>
    <property type="match status" value="1"/>
</dbReference>
<dbReference type="InterPro" id="IPR029063">
    <property type="entry name" value="SAM-dependent_MTases_sf"/>
</dbReference>
<comment type="similarity">
    <text evidence="1">Belongs to the CFA/CMAS family.</text>
</comment>
<sequence>MAALVQLPYEATVKLALASLERNHLPDVVIRRLTRLLLAARLRSGYKPSVHLQLSDLLRFINSLKEMPIAIKTDEPKAQNYELPTSFFNLVLGQNFKYSCCYFEKSSSTLEEAEKAMLEMYCEKSKLEDGQTVLDVGCGWGSLSLYIAQKYKNCKVTGICNSSTQKDHIDQRCRELGVENVEIIVANISTFEVERSFHRIYSIGMFEVCNIKNFDFDQTNYIRIGSLLE</sequence>
<dbReference type="EMBL" id="JAATIP010000338">
    <property type="protein sequence ID" value="KAF4351369.1"/>
    <property type="molecule type" value="Genomic_DNA"/>
</dbReference>
<evidence type="ECO:0000313" key="5">
    <source>
        <dbReference type="Proteomes" id="UP000525078"/>
    </source>
</evidence>
<dbReference type="Gene3D" id="3.40.50.150">
    <property type="entry name" value="Vaccinia Virus protein VP39"/>
    <property type="match status" value="1"/>
</dbReference>